<dbReference type="NCBIfam" id="NF001033">
    <property type="entry name" value="PRK00114.1"/>
    <property type="match status" value="1"/>
</dbReference>
<comment type="caution">
    <text evidence="7">The sequence shown here is derived from an EMBL/GenBank/DDBJ whole genome shotgun (WGS) entry which is preliminary data.</text>
</comment>
<protein>
    <recommendedName>
        <fullName evidence="6">33 kDa chaperonin</fullName>
    </recommendedName>
    <alternativeName>
        <fullName evidence="6">Heat shock protein 33 homolog</fullName>
        <shortName evidence="6">HSP33</shortName>
    </alternativeName>
</protein>
<dbReference type="HAMAP" id="MF_00117">
    <property type="entry name" value="HslO"/>
    <property type="match status" value="1"/>
</dbReference>
<dbReference type="GO" id="GO:0051082">
    <property type="term" value="F:unfolded protein binding"/>
    <property type="evidence" value="ECO:0007669"/>
    <property type="project" value="UniProtKB-UniRule"/>
</dbReference>
<proteinExistence type="inferred from homology"/>
<evidence type="ECO:0000313" key="8">
    <source>
        <dbReference type="Proteomes" id="UP000051008"/>
    </source>
</evidence>
<evidence type="ECO:0000256" key="3">
    <source>
        <dbReference type="ARBA" id="ARBA00023157"/>
    </source>
</evidence>
<keyword evidence="8" id="KW-1185">Reference proteome</keyword>
<comment type="similarity">
    <text evidence="6">Belongs to the HSP33 family.</text>
</comment>
<evidence type="ECO:0000256" key="4">
    <source>
        <dbReference type="ARBA" id="ARBA00023186"/>
    </source>
</evidence>
<dbReference type="AlphaFoldDB" id="A0A0R2AF91"/>
<dbReference type="PANTHER" id="PTHR30111">
    <property type="entry name" value="33 KDA CHAPERONIN"/>
    <property type="match status" value="1"/>
</dbReference>
<keyword evidence="5 6" id="KW-0676">Redox-active center</keyword>
<evidence type="ECO:0000256" key="6">
    <source>
        <dbReference type="HAMAP-Rule" id="MF_00117"/>
    </source>
</evidence>
<comment type="PTM">
    <text evidence="6">Under oxidizing conditions two disulfide bonds are formed involving the reactive cysteines. Under reducing conditions zinc is bound to the reactive cysteines and the protein is inactive.</text>
</comment>
<dbReference type="PANTHER" id="PTHR30111:SF1">
    <property type="entry name" value="33 KDA CHAPERONIN"/>
    <property type="match status" value="1"/>
</dbReference>
<evidence type="ECO:0000256" key="5">
    <source>
        <dbReference type="ARBA" id="ARBA00023284"/>
    </source>
</evidence>
<name>A0A0R2AF91_9LACO</name>
<comment type="subcellular location">
    <subcellularLocation>
        <location evidence="6">Cytoplasm</location>
    </subcellularLocation>
</comment>
<keyword evidence="1 6" id="KW-0963">Cytoplasm</keyword>
<dbReference type="Gene3D" id="3.55.30.10">
    <property type="entry name" value="Hsp33 domain"/>
    <property type="match status" value="1"/>
</dbReference>
<keyword evidence="4 6" id="KW-0143">Chaperone</keyword>
<organism evidence="7 8">
    <name type="scientific">Ligilactobacillus agilis DSM 20509</name>
    <dbReference type="NCBI Taxonomy" id="1423718"/>
    <lineage>
        <taxon>Bacteria</taxon>
        <taxon>Bacillati</taxon>
        <taxon>Bacillota</taxon>
        <taxon>Bacilli</taxon>
        <taxon>Lactobacillales</taxon>
        <taxon>Lactobacillaceae</taxon>
        <taxon>Ligilactobacillus</taxon>
    </lineage>
</organism>
<dbReference type="RefSeq" id="WP_056975821.1">
    <property type="nucleotide sequence ID" value="NZ_AYYP01000009.1"/>
</dbReference>
<dbReference type="OrthoDB" id="9776534at2"/>
<keyword evidence="2 6" id="KW-0862">Zinc</keyword>
<dbReference type="SUPFAM" id="SSF118352">
    <property type="entry name" value="HSP33 redox switch-like"/>
    <property type="match status" value="1"/>
</dbReference>
<keyword evidence="3 6" id="KW-1015">Disulfide bond</keyword>
<dbReference type="SUPFAM" id="SSF64397">
    <property type="entry name" value="Hsp33 domain"/>
    <property type="match status" value="1"/>
</dbReference>
<dbReference type="GO" id="GO:0042026">
    <property type="term" value="P:protein refolding"/>
    <property type="evidence" value="ECO:0007669"/>
    <property type="project" value="TreeGrafter"/>
</dbReference>
<sequence length="294" mass="31873">MTDYMVKSLVYKGALRAYAVDATEVVREAQKRHDTWSAASAALGRSLVGTLLLATASMKGDEKMTVKINGNGPVGGIVIDANSKGEVKGYLQHPHVHLPLNPNHKIDVKGAVGTEGFLAVTKDLGLKEPFTGQVPLISGELGEDFTYYLAKSEQIPSAVGLSVFVNDDNSIETAGGFMIQVLPGASDEILTKLEQRLAKLPLVSEMMRQGKTPEAILETIFPDTEVEFLERQPVAFKCDCSKERFAEALASLPQADIDDMIAKDHGAQAVCHFCGAEYDYSEADLKRIMKEARA</sequence>
<dbReference type="Pfam" id="PF01430">
    <property type="entry name" value="HSP33"/>
    <property type="match status" value="1"/>
</dbReference>
<accession>A0A0R2AF91</accession>
<feature type="disulfide bond" description="Redox-active" evidence="6">
    <location>
        <begin position="238"/>
        <end position="240"/>
    </location>
</feature>
<dbReference type="Proteomes" id="UP000051008">
    <property type="component" value="Unassembled WGS sequence"/>
</dbReference>
<comment type="function">
    <text evidence="6">Redox regulated molecular chaperone. Protects both thermally unfolding and oxidatively damaged proteins from irreversible aggregation. Plays an important role in the bacterial defense system toward oxidative stress.</text>
</comment>
<dbReference type="PIRSF" id="PIRSF005261">
    <property type="entry name" value="Heat_shock_Hsp33"/>
    <property type="match status" value="1"/>
</dbReference>
<dbReference type="PATRIC" id="fig|1423718.3.peg.806"/>
<reference evidence="7 8" key="1">
    <citation type="journal article" date="2015" name="Genome Announc.">
        <title>Expanding the biotechnology potential of lactobacilli through comparative genomics of 213 strains and associated genera.</title>
        <authorList>
            <person name="Sun Z."/>
            <person name="Harris H.M."/>
            <person name="McCann A."/>
            <person name="Guo C."/>
            <person name="Argimon S."/>
            <person name="Zhang W."/>
            <person name="Yang X."/>
            <person name="Jeffery I.B."/>
            <person name="Cooney J.C."/>
            <person name="Kagawa T.F."/>
            <person name="Liu W."/>
            <person name="Song Y."/>
            <person name="Salvetti E."/>
            <person name="Wrobel A."/>
            <person name="Rasinkangas P."/>
            <person name="Parkhill J."/>
            <person name="Rea M.C."/>
            <person name="O'Sullivan O."/>
            <person name="Ritari J."/>
            <person name="Douillard F.P."/>
            <person name="Paul Ross R."/>
            <person name="Yang R."/>
            <person name="Briner A.E."/>
            <person name="Felis G.E."/>
            <person name="de Vos W.M."/>
            <person name="Barrangou R."/>
            <person name="Klaenhammer T.R."/>
            <person name="Caufield P.W."/>
            <person name="Cui Y."/>
            <person name="Zhang H."/>
            <person name="O'Toole P.W."/>
        </authorList>
    </citation>
    <scope>NUCLEOTIDE SEQUENCE [LARGE SCALE GENOMIC DNA]</scope>
    <source>
        <strain evidence="7 8">DSM 20509</strain>
    </source>
</reference>
<gene>
    <name evidence="6" type="primary">hslO</name>
    <name evidence="7" type="ORF">FC14_GL000773</name>
</gene>
<dbReference type="EMBL" id="AYYP01000009">
    <property type="protein sequence ID" value="KRM66014.1"/>
    <property type="molecule type" value="Genomic_DNA"/>
</dbReference>
<evidence type="ECO:0000256" key="1">
    <source>
        <dbReference type="ARBA" id="ARBA00022490"/>
    </source>
</evidence>
<dbReference type="CDD" id="cd00498">
    <property type="entry name" value="Hsp33"/>
    <property type="match status" value="1"/>
</dbReference>
<feature type="disulfide bond" description="Redox-active" evidence="6">
    <location>
        <begin position="271"/>
        <end position="274"/>
    </location>
</feature>
<dbReference type="InterPro" id="IPR000397">
    <property type="entry name" value="Heat_shock_Hsp33"/>
</dbReference>
<dbReference type="InterPro" id="IPR016153">
    <property type="entry name" value="Heat_shock_Hsp33_N"/>
</dbReference>
<dbReference type="GO" id="GO:0005737">
    <property type="term" value="C:cytoplasm"/>
    <property type="evidence" value="ECO:0007669"/>
    <property type="project" value="UniProtKB-SubCell"/>
</dbReference>
<evidence type="ECO:0000313" key="7">
    <source>
        <dbReference type="EMBL" id="KRM66014.1"/>
    </source>
</evidence>
<dbReference type="GO" id="GO:0044183">
    <property type="term" value="F:protein folding chaperone"/>
    <property type="evidence" value="ECO:0007669"/>
    <property type="project" value="TreeGrafter"/>
</dbReference>
<dbReference type="InterPro" id="IPR016154">
    <property type="entry name" value="Heat_shock_Hsp33_C"/>
</dbReference>
<evidence type="ECO:0000256" key="2">
    <source>
        <dbReference type="ARBA" id="ARBA00022833"/>
    </source>
</evidence>
<dbReference type="Gene3D" id="3.90.1280.10">
    <property type="entry name" value="HSP33 redox switch-like"/>
    <property type="match status" value="1"/>
</dbReference>